<comment type="caution">
    <text evidence="1">The sequence shown here is derived from an EMBL/GenBank/DDBJ whole genome shotgun (WGS) entry which is preliminary data.</text>
</comment>
<keyword evidence="2" id="KW-1185">Reference proteome</keyword>
<accession>A0AC61RFB0</accession>
<keyword evidence="1" id="KW-0436">Ligase</keyword>
<sequence length="609" mass="68920">MHVIMANRLVDIVSAQAKRYGSREAYRFCWRKDGEWQSTSWNDFGLQVEVAGKALARIGLIEKDTIAICSPNTPQILITELGGFRNRLSAIPIYANSSQDQFDFIVNNGGAKVLFVGDSHQYPLAYNHWKKNPDSIKKIVVFKNDELKLEADDTVTIFWDDFVRMGMEASDDVAKEVEARSERGLPEDMATLIYTSGTTGEPKGVVISHANYDAAIETHIRLLKQVKDTDLSMAFLPMSHILEKAWCYYCISRGVAIAVNYDPRVIQDTIHDVHPNLMCCVPRFWEKVYAAVKEKIATMSKMQRMMVDRAIRCGRKRNLDYKRLGKRVPWFLEKEYQFWDKNIFRKLKMAIGIPEPNMFPTAGAPLSDRIVEFMRSVGIEVTIGYGLSETTATVSYYPPVGYEIGTVGIPLPGLSVRIDKNGEILVKGPTVTAGYYMNEEANLQAFTDDGYFRTGDAGYFTESGALVLTERVKDLFKTSNGKYIAPQMLESRLAENKYIDEAAVIGDQRKFVTALIVPNLSQLRAWASQNGIPSDDTEKFVSDPKVVAFMMEQINGVQYGLAEYEKIKRITLLPHHFSIMNGEVTNTMKVRRPVVAKRYSKEIEAMYAY</sequence>
<reference evidence="1" key="1">
    <citation type="submission" date="2019-04" db="EMBL/GenBank/DDBJ databases">
        <title>Microbes associate with the intestines of laboratory mice.</title>
        <authorList>
            <person name="Navarre W."/>
            <person name="Wong E."/>
            <person name="Huang K."/>
            <person name="Tropini C."/>
            <person name="Ng K."/>
            <person name="Yu B."/>
        </authorList>
    </citation>
    <scope>NUCLEOTIDE SEQUENCE</scope>
    <source>
        <strain evidence="1">NM04_E33</strain>
    </source>
</reference>
<dbReference type="EMBL" id="SRYB01000012">
    <property type="protein sequence ID" value="TGY78589.1"/>
    <property type="molecule type" value="Genomic_DNA"/>
</dbReference>
<protein>
    <submittedName>
        <fullName evidence="1">Long-chain fatty acid--CoA ligase</fullName>
    </submittedName>
</protein>
<dbReference type="Proteomes" id="UP000306319">
    <property type="component" value="Unassembled WGS sequence"/>
</dbReference>
<name>A0AC61RFB0_9BACT</name>
<gene>
    <name evidence="1" type="ORF">E5331_09735</name>
</gene>
<organism evidence="1 2">
    <name type="scientific">Lepagella muris</name>
    <dbReference type="NCBI Taxonomy" id="3032870"/>
    <lineage>
        <taxon>Bacteria</taxon>
        <taxon>Pseudomonadati</taxon>
        <taxon>Bacteroidota</taxon>
        <taxon>Bacteroidia</taxon>
        <taxon>Bacteroidales</taxon>
        <taxon>Muribaculaceae</taxon>
        <taxon>Lepagella</taxon>
    </lineage>
</organism>
<proteinExistence type="predicted"/>
<evidence type="ECO:0000313" key="1">
    <source>
        <dbReference type="EMBL" id="TGY78589.1"/>
    </source>
</evidence>
<evidence type="ECO:0000313" key="2">
    <source>
        <dbReference type="Proteomes" id="UP000306319"/>
    </source>
</evidence>